<evidence type="ECO:0000313" key="6">
    <source>
        <dbReference type="Proteomes" id="UP001168528"/>
    </source>
</evidence>
<dbReference type="CDD" id="cd06170">
    <property type="entry name" value="LuxR_C_like"/>
    <property type="match status" value="1"/>
</dbReference>
<dbReference type="PRINTS" id="PR00038">
    <property type="entry name" value="HTHLUXR"/>
</dbReference>
<protein>
    <submittedName>
        <fullName evidence="5">LuxR C-terminal-related transcriptional regulator</fullName>
    </submittedName>
</protein>
<keyword evidence="1" id="KW-0805">Transcription regulation</keyword>
<dbReference type="InterPro" id="IPR036388">
    <property type="entry name" value="WH-like_DNA-bd_sf"/>
</dbReference>
<dbReference type="InterPro" id="IPR000792">
    <property type="entry name" value="Tscrpt_reg_LuxR_C"/>
</dbReference>
<evidence type="ECO:0000259" key="4">
    <source>
        <dbReference type="PROSITE" id="PS50043"/>
    </source>
</evidence>
<dbReference type="SMART" id="SM00421">
    <property type="entry name" value="HTH_LUXR"/>
    <property type="match status" value="1"/>
</dbReference>
<keyword evidence="6" id="KW-1185">Reference proteome</keyword>
<dbReference type="SUPFAM" id="SSF46894">
    <property type="entry name" value="C-terminal effector domain of the bipartite response regulators"/>
    <property type="match status" value="1"/>
</dbReference>
<name>A0ABT8R8J8_9BACT</name>
<evidence type="ECO:0000256" key="3">
    <source>
        <dbReference type="ARBA" id="ARBA00023163"/>
    </source>
</evidence>
<dbReference type="Pfam" id="PF00196">
    <property type="entry name" value="GerE"/>
    <property type="match status" value="1"/>
</dbReference>
<gene>
    <name evidence="5" type="ORF">Q0590_19265</name>
</gene>
<dbReference type="InterPro" id="IPR016032">
    <property type="entry name" value="Sig_transdc_resp-reg_C-effctor"/>
</dbReference>
<reference evidence="5" key="1">
    <citation type="submission" date="2023-07" db="EMBL/GenBank/DDBJ databases">
        <title>The genome sequence of Rhodocytophaga aerolata KACC 12507.</title>
        <authorList>
            <person name="Zhang X."/>
        </authorList>
    </citation>
    <scope>NUCLEOTIDE SEQUENCE</scope>
    <source>
        <strain evidence="5">KACC 12507</strain>
    </source>
</reference>
<dbReference type="Gene3D" id="1.10.10.10">
    <property type="entry name" value="Winged helix-like DNA-binding domain superfamily/Winged helix DNA-binding domain"/>
    <property type="match status" value="1"/>
</dbReference>
<feature type="domain" description="HTH luxR-type" evidence="4">
    <location>
        <begin position="12"/>
        <end position="77"/>
    </location>
</feature>
<dbReference type="PROSITE" id="PS50043">
    <property type="entry name" value="HTH_LUXR_2"/>
    <property type="match status" value="1"/>
</dbReference>
<dbReference type="PANTHER" id="PTHR44688">
    <property type="entry name" value="DNA-BINDING TRANSCRIPTIONAL ACTIVATOR DEVR_DOSR"/>
    <property type="match status" value="1"/>
</dbReference>
<accession>A0ABT8R8J8</accession>
<dbReference type="EMBL" id="JAUKPO010000011">
    <property type="protein sequence ID" value="MDO1448424.1"/>
    <property type="molecule type" value="Genomic_DNA"/>
</dbReference>
<dbReference type="RefSeq" id="WP_302039224.1">
    <property type="nucleotide sequence ID" value="NZ_JAUKPO010000011.1"/>
</dbReference>
<evidence type="ECO:0000313" key="5">
    <source>
        <dbReference type="EMBL" id="MDO1448424.1"/>
    </source>
</evidence>
<comment type="caution">
    <text evidence="5">The sequence shown here is derived from an EMBL/GenBank/DDBJ whole genome shotgun (WGS) entry which is preliminary data.</text>
</comment>
<evidence type="ECO:0000256" key="1">
    <source>
        <dbReference type="ARBA" id="ARBA00023015"/>
    </source>
</evidence>
<dbReference type="Proteomes" id="UP001168528">
    <property type="component" value="Unassembled WGS sequence"/>
</dbReference>
<dbReference type="PROSITE" id="PS00622">
    <property type="entry name" value="HTH_LUXR_1"/>
    <property type="match status" value="1"/>
</dbReference>
<organism evidence="5 6">
    <name type="scientific">Rhodocytophaga aerolata</name>
    <dbReference type="NCBI Taxonomy" id="455078"/>
    <lineage>
        <taxon>Bacteria</taxon>
        <taxon>Pseudomonadati</taxon>
        <taxon>Bacteroidota</taxon>
        <taxon>Cytophagia</taxon>
        <taxon>Cytophagales</taxon>
        <taxon>Rhodocytophagaceae</taxon>
        <taxon>Rhodocytophaga</taxon>
    </lineage>
</organism>
<dbReference type="PANTHER" id="PTHR44688:SF16">
    <property type="entry name" value="DNA-BINDING TRANSCRIPTIONAL ACTIVATOR DEVR_DOSR"/>
    <property type="match status" value="1"/>
</dbReference>
<evidence type="ECO:0000256" key="2">
    <source>
        <dbReference type="ARBA" id="ARBA00023125"/>
    </source>
</evidence>
<proteinExistence type="predicted"/>
<keyword evidence="3" id="KW-0804">Transcription</keyword>
<keyword evidence="2" id="KW-0238">DNA-binding</keyword>
<sequence length="79" mass="9001">MEPSKQKKLNEQNRKHPMLSKREKEVIKLVAEGHRSKNIANRLNISVHTVHTHRKNITGKINAKSLGELIRFAVANGLL</sequence>